<evidence type="ECO:0000256" key="1">
    <source>
        <dbReference type="ARBA" id="ARBA00001974"/>
    </source>
</evidence>
<feature type="domain" description="FAD-binding" evidence="5">
    <location>
        <begin position="7"/>
        <end position="349"/>
    </location>
</feature>
<evidence type="ECO:0000256" key="4">
    <source>
        <dbReference type="SAM" id="MobiDB-lite"/>
    </source>
</evidence>
<dbReference type="Pfam" id="PF01494">
    <property type="entry name" value="FAD_binding_3"/>
    <property type="match status" value="1"/>
</dbReference>
<keyword evidence="7" id="KW-1185">Reference proteome</keyword>
<keyword evidence="2" id="KW-0285">Flavoprotein</keyword>
<dbReference type="PRINTS" id="PR00420">
    <property type="entry name" value="RNGMNOXGNASE"/>
</dbReference>
<dbReference type="Proteomes" id="UP001165685">
    <property type="component" value="Unassembled WGS sequence"/>
</dbReference>
<name>A0ABT4TGP2_9ACTN</name>
<dbReference type="InterPro" id="IPR002938">
    <property type="entry name" value="FAD-bd"/>
</dbReference>
<keyword evidence="3" id="KW-0274">FAD</keyword>
<evidence type="ECO:0000256" key="2">
    <source>
        <dbReference type="ARBA" id="ARBA00022630"/>
    </source>
</evidence>
<feature type="region of interest" description="Disordered" evidence="4">
    <location>
        <begin position="140"/>
        <end position="159"/>
    </location>
</feature>
<comment type="cofactor">
    <cofactor evidence="1">
        <name>FAD</name>
        <dbReference type="ChEBI" id="CHEBI:57692"/>
    </cofactor>
</comment>
<dbReference type="PANTHER" id="PTHR43004">
    <property type="entry name" value="TRK SYSTEM POTASSIUM UPTAKE PROTEIN"/>
    <property type="match status" value="1"/>
</dbReference>
<evidence type="ECO:0000313" key="7">
    <source>
        <dbReference type="Proteomes" id="UP001165685"/>
    </source>
</evidence>
<dbReference type="RefSeq" id="WP_270676310.1">
    <property type="nucleotide sequence ID" value="NZ_JAQFWP010000006.1"/>
</dbReference>
<comment type="caution">
    <text evidence="6">The sequence shown here is derived from an EMBL/GenBank/DDBJ whole genome shotgun (WGS) entry which is preliminary data.</text>
</comment>
<dbReference type="GO" id="GO:0004497">
    <property type="term" value="F:monooxygenase activity"/>
    <property type="evidence" value="ECO:0007669"/>
    <property type="project" value="UniProtKB-KW"/>
</dbReference>
<organism evidence="6 7">
    <name type="scientific">Nocardiopsis suaedae</name>
    <dbReference type="NCBI Taxonomy" id="3018444"/>
    <lineage>
        <taxon>Bacteria</taxon>
        <taxon>Bacillati</taxon>
        <taxon>Actinomycetota</taxon>
        <taxon>Actinomycetes</taxon>
        <taxon>Streptosporangiales</taxon>
        <taxon>Nocardiopsidaceae</taxon>
        <taxon>Nocardiopsis</taxon>
    </lineage>
</organism>
<dbReference type="PANTHER" id="PTHR43004:SF19">
    <property type="entry name" value="BINDING MONOOXYGENASE, PUTATIVE (JCVI)-RELATED"/>
    <property type="match status" value="1"/>
</dbReference>
<protein>
    <submittedName>
        <fullName evidence="6">FAD-dependent monooxygenase</fullName>
    </submittedName>
</protein>
<evidence type="ECO:0000313" key="6">
    <source>
        <dbReference type="EMBL" id="MDA2803820.1"/>
    </source>
</evidence>
<feature type="compositionally biased region" description="Low complexity" evidence="4">
    <location>
        <begin position="148"/>
        <end position="159"/>
    </location>
</feature>
<dbReference type="Gene3D" id="3.50.50.60">
    <property type="entry name" value="FAD/NAD(P)-binding domain"/>
    <property type="match status" value="2"/>
</dbReference>
<dbReference type="Pfam" id="PF21274">
    <property type="entry name" value="Rng_hyd_C"/>
    <property type="match status" value="1"/>
</dbReference>
<accession>A0ABT4TGP2</accession>
<reference evidence="6" key="1">
    <citation type="submission" date="2023-01" db="EMBL/GenBank/DDBJ databases">
        <title>Draft genome sequence of Nocardiopsis sp. LSu2-4 isolated from halophytes.</title>
        <authorList>
            <person name="Duangmal K."/>
            <person name="Chantavorakit T."/>
        </authorList>
    </citation>
    <scope>NUCLEOTIDE SEQUENCE</scope>
    <source>
        <strain evidence="6">LSu2-4</strain>
    </source>
</reference>
<dbReference type="InterPro" id="IPR036188">
    <property type="entry name" value="FAD/NAD-bd_sf"/>
</dbReference>
<evidence type="ECO:0000259" key="5">
    <source>
        <dbReference type="Pfam" id="PF01494"/>
    </source>
</evidence>
<keyword evidence="6" id="KW-0560">Oxidoreductase</keyword>
<evidence type="ECO:0000256" key="3">
    <source>
        <dbReference type="ARBA" id="ARBA00022827"/>
    </source>
</evidence>
<dbReference type="SUPFAM" id="SSF51905">
    <property type="entry name" value="FAD/NAD(P)-binding domain"/>
    <property type="match status" value="1"/>
</dbReference>
<dbReference type="EMBL" id="JAQFWP010000006">
    <property type="protein sequence ID" value="MDA2803820.1"/>
    <property type="molecule type" value="Genomic_DNA"/>
</dbReference>
<dbReference type="Gene3D" id="3.30.70.2450">
    <property type="match status" value="1"/>
</dbReference>
<keyword evidence="6" id="KW-0503">Monooxygenase</keyword>
<sequence>MTRRLTADVLIVGAGPAGLLLAVELAAEGVDTLVAERDPRRPRRSRGFTLNARSLDLLARRGLAAPFLAEGRPVAHAPSVGLPVTAVLDGAATDHPFTLGIPQLRVEEVLEEHALARGARLLRGHRLDALRQDADGTTAAVTVDDGHSSPGGSAASPGPVEISAAFTVGCDGGRSTVREQTGIGFPGTPATTWTLLGDVVPADPADLPPGPHTGPGGSVFVLPRPGYVRAMLTDPAPPDDPHSPVAPGLFAEALEGALGRPVPLADHIWLTRFGDAARLADRYRDGRVLLAGDAAHIHPPAGAVGVNVALEDAHNLGWKLARSVLGTAPDGLLDTYGSERRPAAERVLAHTRAQALLNGDEPGLRPLADLLTHLLSRPGGPASLAEALVGLDTCHPMGAEDPGAHPWLGRLAPDLDLVAEGRRVRLSELVAERRPLLLALNGAHVPDDVREAQQAGVRTVGAYCAAAHGAAALLLRPDGHTAWVRTGDGRQTGDLADAVARWCGKTDGGVPEPAARLRP</sequence>
<proteinExistence type="predicted"/>
<dbReference type="Gene3D" id="3.40.30.120">
    <property type="match status" value="1"/>
</dbReference>
<gene>
    <name evidence="6" type="ORF">O4U47_04795</name>
</gene>
<dbReference type="InterPro" id="IPR050641">
    <property type="entry name" value="RIFMO-like"/>
</dbReference>